<feature type="domain" description="Zer-1-like leucine-rich repeats region" evidence="4">
    <location>
        <begin position="199"/>
        <end position="345"/>
    </location>
</feature>
<dbReference type="Pfam" id="PF22964">
    <property type="entry name" value="ZER1-like_2nd"/>
    <property type="match status" value="1"/>
</dbReference>
<dbReference type="InterPro" id="IPR016024">
    <property type="entry name" value="ARM-type_fold"/>
</dbReference>
<dbReference type="InterPro" id="IPR032675">
    <property type="entry name" value="LRR_dom_sf"/>
</dbReference>
<proteinExistence type="predicted"/>
<organism evidence="5 6">
    <name type="scientific">Cinara cedri</name>
    <dbReference type="NCBI Taxonomy" id="506608"/>
    <lineage>
        <taxon>Eukaryota</taxon>
        <taxon>Metazoa</taxon>
        <taxon>Ecdysozoa</taxon>
        <taxon>Arthropoda</taxon>
        <taxon>Hexapoda</taxon>
        <taxon>Insecta</taxon>
        <taxon>Pterygota</taxon>
        <taxon>Neoptera</taxon>
        <taxon>Paraneoptera</taxon>
        <taxon>Hemiptera</taxon>
        <taxon>Sternorrhyncha</taxon>
        <taxon>Aphidomorpha</taxon>
        <taxon>Aphidoidea</taxon>
        <taxon>Aphididae</taxon>
        <taxon>Lachninae</taxon>
        <taxon>Cinara</taxon>
    </lineage>
</organism>
<dbReference type="InterPro" id="IPR051341">
    <property type="entry name" value="Zyg-11_UBL_adapter"/>
</dbReference>
<evidence type="ECO:0000259" key="4">
    <source>
        <dbReference type="Pfam" id="PF25013"/>
    </source>
</evidence>
<name>A0A5E4N7R5_9HEMI</name>
<keyword evidence="1" id="KW-0833">Ubl conjugation pathway</keyword>
<feature type="region of interest" description="Disordered" evidence="2">
    <location>
        <begin position="309"/>
        <end position="329"/>
    </location>
</feature>
<dbReference type="InterPro" id="IPR055142">
    <property type="entry name" value="ZER1-like_C"/>
</dbReference>
<feature type="domain" description="Protein zer-1 homolog-like C-terminal" evidence="3">
    <location>
        <begin position="415"/>
        <end position="770"/>
    </location>
</feature>
<gene>
    <name evidence="5" type="ORF">CINCED_3A016551</name>
</gene>
<sequence>MYQSGNKMLQIKYKHKKERSPESLFCLCLKYIACNLDVICKNTLTGYKLNPGYKLPSVLCDPFLKIYQNNGGQISDCFLHLFKDITTTKLTSVHIDSSNITDDGFTYLLRHNLENISIINCQNLSQVTYLNIFKQCVNLRSLTIRFNIQSTTFNELFNCSLTFDGSKIIHRPNPNLKHLVLSLIPDSPFIKNNIFLKSVFDNYLELRILDLSYCLDVGSLQDISKLQYLHTLILFDVPRLQNYYEAILNICTLTSLVVLDMSQTNWSPEAGFYKDGNKTLARIVKSLPNLMYLDISGTNLAGRGKFLDGTAENSPSQSSSDKKSDIPGLENRVDNPLEFLGLYNTMYNACRRHNIPAKIISGNADEIQLFNAAASCMNKPKLLYHILNDLFRLLENVECTRLDHALDLVLEVLTRNVRDRIIQINGSAILYSIIKEDPSLLNNITVKGNIINTLITGMEFNNYEETVIRNGCLTLYQLRISPVMILEFNRLIRLLLHILTFSVNEGFVQQITIHLLNIIVEQVNDKQRNEIGDAGITEKLMGIIHDRYRRRVFDNVLEVAWLAILNLTKGCPKNCKKFLDGHGAKYFIECLTIFPGKSHMMRFMMGSLGNVVEVKELRPMLMEDHIIKLFYDLLFSTQEVSFHAAGIIAYLASDGHEAWIIKKPERCEVLDHVTKCIQKWNLDELNINYRNIKSILELAQASHTPQCIYWAVWALANLTRVYPDTYCLIVIVENGLRVMRELLEEDDPISKNNGPGVVHSLAQTVIDQCMVYLNDE</sequence>
<evidence type="ECO:0000256" key="2">
    <source>
        <dbReference type="SAM" id="MobiDB-lite"/>
    </source>
</evidence>
<dbReference type="OrthoDB" id="5783533at2759"/>
<dbReference type="AlphaFoldDB" id="A0A5E4N7R5"/>
<dbReference type="EMBL" id="CABPRJ010001451">
    <property type="protein sequence ID" value="VVC37615.1"/>
    <property type="molecule type" value="Genomic_DNA"/>
</dbReference>
<dbReference type="Pfam" id="PF25013">
    <property type="entry name" value="LRR_Zer-1"/>
    <property type="match status" value="1"/>
</dbReference>
<reference evidence="5 6" key="1">
    <citation type="submission" date="2019-08" db="EMBL/GenBank/DDBJ databases">
        <authorList>
            <person name="Alioto T."/>
            <person name="Alioto T."/>
            <person name="Gomez Garrido J."/>
        </authorList>
    </citation>
    <scope>NUCLEOTIDE SEQUENCE [LARGE SCALE GENOMIC DNA]</scope>
</reference>
<protein>
    <submittedName>
        <fullName evidence="5">Armadillo-type fold,Leucine-rich repeat domain, L domain-like,Armadillo-like helical</fullName>
    </submittedName>
</protein>
<feature type="compositionally biased region" description="Basic and acidic residues" evidence="2">
    <location>
        <begin position="320"/>
        <end position="329"/>
    </location>
</feature>
<keyword evidence="6" id="KW-1185">Reference proteome</keyword>
<dbReference type="PANTHER" id="PTHR12904">
    <property type="match status" value="1"/>
</dbReference>
<dbReference type="Gene3D" id="3.80.10.10">
    <property type="entry name" value="Ribonuclease Inhibitor"/>
    <property type="match status" value="1"/>
</dbReference>
<accession>A0A5E4N7R5</accession>
<evidence type="ECO:0000313" key="6">
    <source>
        <dbReference type="Proteomes" id="UP000325440"/>
    </source>
</evidence>
<evidence type="ECO:0000313" key="5">
    <source>
        <dbReference type="EMBL" id="VVC37615.1"/>
    </source>
</evidence>
<dbReference type="InterPro" id="IPR011989">
    <property type="entry name" value="ARM-like"/>
</dbReference>
<dbReference type="SUPFAM" id="SSF52047">
    <property type="entry name" value="RNI-like"/>
    <property type="match status" value="1"/>
</dbReference>
<dbReference type="Gene3D" id="1.25.10.10">
    <property type="entry name" value="Leucine-rich Repeat Variant"/>
    <property type="match status" value="1"/>
</dbReference>
<dbReference type="Proteomes" id="UP000325440">
    <property type="component" value="Unassembled WGS sequence"/>
</dbReference>
<dbReference type="InterPro" id="IPR056845">
    <property type="entry name" value="LRR_Zer-1"/>
</dbReference>
<dbReference type="GO" id="GO:0031462">
    <property type="term" value="C:Cul2-RING ubiquitin ligase complex"/>
    <property type="evidence" value="ECO:0007669"/>
    <property type="project" value="TreeGrafter"/>
</dbReference>
<evidence type="ECO:0000259" key="3">
    <source>
        <dbReference type="Pfam" id="PF22964"/>
    </source>
</evidence>
<dbReference type="PANTHER" id="PTHR12904:SF23">
    <property type="entry name" value="PROTEIN ZER-1 HOMOLOG"/>
    <property type="match status" value="1"/>
</dbReference>
<evidence type="ECO:0000256" key="1">
    <source>
        <dbReference type="ARBA" id="ARBA00022786"/>
    </source>
</evidence>
<dbReference type="SUPFAM" id="SSF48371">
    <property type="entry name" value="ARM repeat"/>
    <property type="match status" value="1"/>
</dbReference>